<sequence>MMSTTWPSTHLARGDLESEYRGTRAPQRPAMALIKSFIELSSTVSFFVPLQNDEDDDDGGGSRCDADNYTNNSFVEDHGGEGWNDSNHHQRHLPFIASMGTIVAPKSIR</sequence>
<comment type="caution">
    <text evidence="2">The sequence shown here is derived from an EMBL/GenBank/DDBJ whole genome shotgun (WGS) entry which is preliminary data.</text>
</comment>
<keyword evidence="3" id="KW-1185">Reference proteome</keyword>
<proteinExistence type="predicted"/>
<feature type="region of interest" description="Disordered" evidence="1">
    <location>
        <begin position="51"/>
        <end position="86"/>
    </location>
</feature>
<reference evidence="2 3" key="1">
    <citation type="journal article" date="2021" name="Elife">
        <title>Chloroplast acquisition without the gene transfer in kleptoplastic sea slugs, Plakobranchus ocellatus.</title>
        <authorList>
            <person name="Maeda T."/>
            <person name="Takahashi S."/>
            <person name="Yoshida T."/>
            <person name="Shimamura S."/>
            <person name="Takaki Y."/>
            <person name="Nagai Y."/>
            <person name="Toyoda A."/>
            <person name="Suzuki Y."/>
            <person name="Arimoto A."/>
            <person name="Ishii H."/>
            <person name="Satoh N."/>
            <person name="Nishiyama T."/>
            <person name="Hasebe M."/>
            <person name="Maruyama T."/>
            <person name="Minagawa J."/>
            <person name="Obokata J."/>
            <person name="Shigenobu S."/>
        </authorList>
    </citation>
    <scope>NUCLEOTIDE SEQUENCE [LARGE SCALE GENOMIC DNA]</scope>
</reference>
<feature type="compositionally biased region" description="Basic and acidic residues" evidence="1">
    <location>
        <begin position="12"/>
        <end position="22"/>
    </location>
</feature>
<feature type="region of interest" description="Disordered" evidence="1">
    <location>
        <begin position="1"/>
        <end position="24"/>
    </location>
</feature>
<gene>
    <name evidence="2" type="ORF">ElyMa_003106200</name>
</gene>
<name>A0AAV4ISK7_9GAST</name>
<accession>A0AAV4ISK7</accession>
<protein>
    <submittedName>
        <fullName evidence="2">Uncharacterized protein</fullName>
    </submittedName>
</protein>
<dbReference type="Proteomes" id="UP000762676">
    <property type="component" value="Unassembled WGS sequence"/>
</dbReference>
<evidence type="ECO:0000313" key="3">
    <source>
        <dbReference type="Proteomes" id="UP000762676"/>
    </source>
</evidence>
<dbReference type="AlphaFoldDB" id="A0AAV4ISK7"/>
<evidence type="ECO:0000313" key="2">
    <source>
        <dbReference type="EMBL" id="GFS12247.1"/>
    </source>
</evidence>
<evidence type="ECO:0000256" key="1">
    <source>
        <dbReference type="SAM" id="MobiDB-lite"/>
    </source>
</evidence>
<organism evidence="2 3">
    <name type="scientific">Elysia marginata</name>
    <dbReference type="NCBI Taxonomy" id="1093978"/>
    <lineage>
        <taxon>Eukaryota</taxon>
        <taxon>Metazoa</taxon>
        <taxon>Spiralia</taxon>
        <taxon>Lophotrochozoa</taxon>
        <taxon>Mollusca</taxon>
        <taxon>Gastropoda</taxon>
        <taxon>Heterobranchia</taxon>
        <taxon>Euthyneura</taxon>
        <taxon>Panpulmonata</taxon>
        <taxon>Sacoglossa</taxon>
        <taxon>Placobranchoidea</taxon>
        <taxon>Plakobranchidae</taxon>
        <taxon>Elysia</taxon>
    </lineage>
</organism>
<dbReference type="EMBL" id="BMAT01006413">
    <property type="protein sequence ID" value="GFS12247.1"/>
    <property type="molecule type" value="Genomic_DNA"/>
</dbReference>